<dbReference type="InterPro" id="IPR008972">
    <property type="entry name" value="Cupredoxin"/>
</dbReference>
<dbReference type="SUPFAM" id="SSF49503">
    <property type="entry name" value="Cupredoxins"/>
    <property type="match status" value="1"/>
</dbReference>
<dbReference type="STRING" id="1280947.HY30_09565"/>
<dbReference type="PATRIC" id="fig|1280947.3.peg.3365"/>
<dbReference type="EMBL" id="AWFG01000074">
    <property type="protein sequence ID" value="KCZ54524.1"/>
    <property type="molecule type" value="Genomic_DNA"/>
</dbReference>
<name>A0A062UD46_9PROT</name>
<dbReference type="AlphaFoldDB" id="A0A062UD46"/>
<accession>A0A062UD46</accession>
<sequence>MRNLILFLVFATISKGAFALEINVKVIDSAGAPVVNAVVLGPASPGVSPPTQFAWPNMMEQKDIAFSPYILVVPVGSEVRFPNRDRVRHHVYSFSKGNRFELKLYGQDETRHLAFKTPGIVAVGCNIHDEMIGYIRVVDTPYAAITDAEGVARLTGMKDTNGKVTVWHPDLAGGKDIVVPYDSSQAETVAKLDGKTAEHAHH</sequence>
<dbReference type="OrthoDB" id="9772097at2"/>
<keyword evidence="2" id="KW-1185">Reference proteome</keyword>
<dbReference type="Gene3D" id="2.60.40.420">
    <property type="entry name" value="Cupredoxins - blue copper proteins"/>
    <property type="match status" value="1"/>
</dbReference>
<reference evidence="1 2" key="1">
    <citation type="journal article" date="2014" name="Antonie Van Leeuwenhoek">
        <title>Hyphomonas beringensis sp. nov. and Hyphomonas chukchiensis sp. nov., isolated from surface seawater of the Bering Sea and Chukchi Sea.</title>
        <authorList>
            <person name="Li C."/>
            <person name="Lai Q."/>
            <person name="Li G."/>
            <person name="Dong C."/>
            <person name="Wang J."/>
            <person name="Liao Y."/>
            <person name="Shao Z."/>
        </authorList>
    </citation>
    <scope>NUCLEOTIDE SEQUENCE [LARGE SCALE GENOMIC DNA]</scope>
    <source>
        <strain evidence="1 2">BH-BN04-4</strain>
    </source>
</reference>
<evidence type="ECO:0008006" key="3">
    <source>
        <dbReference type="Google" id="ProtNLM"/>
    </source>
</evidence>
<comment type="caution">
    <text evidence="1">The sequence shown here is derived from an EMBL/GenBank/DDBJ whole genome shotgun (WGS) entry which is preliminary data.</text>
</comment>
<evidence type="ECO:0000313" key="2">
    <source>
        <dbReference type="Proteomes" id="UP000027190"/>
    </source>
</evidence>
<dbReference type="eggNOG" id="COG3794">
    <property type="taxonomic scope" value="Bacteria"/>
</dbReference>
<dbReference type="RefSeq" id="WP_034743630.1">
    <property type="nucleotide sequence ID" value="NZ_AWFG01000074.1"/>
</dbReference>
<evidence type="ECO:0000313" key="1">
    <source>
        <dbReference type="EMBL" id="KCZ54524.1"/>
    </source>
</evidence>
<proteinExistence type="predicted"/>
<gene>
    <name evidence="1" type="ORF">HY30_09565</name>
</gene>
<protein>
    <recommendedName>
        <fullName evidence="3">Methylamine utilization protein</fullName>
    </recommendedName>
</protein>
<dbReference type="Proteomes" id="UP000027190">
    <property type="component" value="Unassembled WGS sequence"/>
</dbReference>
<organism evidence="1 2">
    <name type="scientific">Hyphomonas chukchiensis</name>
    <dbReference type="NCBI Taxonomy" id="1280947"/>
    <lineage>
        <taxon>Bacteria</taxon>
        <taxon>Pseudomonadati</taxon>
        <taxon>Pseudomonadota</taxon>
        <taxon>Alphaproteobacteria</taxon>
        <taxon>Hyphomonadales</taxon>
        <taxon>Hyphomonadaceae</taxon>
        <taxon>Hyphomonas</taxon>
    </lineage>
</organism>